<accession>N9CTU8</accession>
<comment type="caution">
    <text evidence="1">The sequence shown here is derived from an EMBL/GenBank/DDBJ whole genome shotgun (WGS) entry which is preliminary data.</text>
</comment>
<dbReference type="PATRIC" id="fig|1217662.4.peg.2917"/>
<gene>
    <name evidence="1" type="ORF">F946_03013</name>
</gene>
<dbReference type="EMBL" id="APPZ01000009">
    <property type="protein sequence ID" value="ENV71653.1"/>
    <property type="molecule type" value="Genomic_DNA"/>
</dbReference>
<dbReference type="AlphaFoldDB" id="N9CTU8"/>
<dbReference type="Proteomes" id="UP000018444">
    <property type="component" value="Unassembled WGS sequence"/>
</dbReference>
<protein>
    <submittedName>
        <fullName evidence="1">Uncharacterized protein</fullName>
    </submittedName>
</protein>
<organism evidence="1 2">
    <name type="scientific">Acinetobacter johnsonii ANC 3681</name>
    <dbReference type="NCBI Taxonomy" id="1217662"/>
    <lineage>
        <taxon>Bacteria</taxon>
        <taxon>Pseudomonadati</taxon>
        <taxon>Pseudomonadota</taxon>
        <taxon>Gammaproteobacteria</taxon>
        <taxon>Moraxellales</taxon>
        <taxon>Moraxellaceae</taxon>
        <taxon>Acinetobacter</taxon>
    </lineage>
</organism>
<name>N9CTU8_ACIJO</name>
<reference evidence="1 2" key="1">
    <citation type="submission" date="2013-02" db="EMBL/GenBank/DDBJ databases">
        <title>The Genome Sequence of Acinetobacter johnsonii ANC 3681.</title>
        <authorList>
            <consortium name="The Broad Institute Genome Sequencing Platform"/>
            <consortium name="The Broad Institute Genome Sequencing Center for Infectious Disease"/>
            <person name="Cerqueira G."/>
            <person name="Feldgarden M."/>
            <person name="Courvalin P."/>
            <person name="Perichon B."/>
            <person name="Grillot-Courvalin C."/>
            <person name="Clermont D."/>
            <person name="Rocha E."/>
            <person name="Yoon E.-J."/>
            <person name="Nemec A."/>
            <person name="Walker B."/>
            <person name="Young S.K."/>
            <person name="Zeng Q."/>
            <person name="Gargeya S."/>
            <person name="Fitzgerald M."/>
            <person name="Haas B."/>
            <person name="Abouelleil A."/>
            <person name="Alvarado L."/>
            <person name="Arachchi H.M."/>
            <person name="Berlin A.M."/>
            <person name="Chapman S.B."/>
            <person name="Dewar J."/>
            <person name="Goldberg J."/>
            <person name="Griggs A."/>
            <person name="Gujja S."/>
            <person name="Hansen M."/>
            <person name="Howarth C."/>
            <person name="Imamovic A."/>
            <person name="Larimer J."/>
            <person name="McCowan C."/>
            <person name="Murphy C."/>
            <person name="Neiman D."/>
            <person name="Pearson M."/>
            <person name="Priest M."/>
            <person name="Roberts A."/>
            <person name="Saif S."/>
            <person name="Shea T."/>
            <person name="Sisk P."/>
            <person name="Sykes S."/>
            <person name="Wortman J."/>
            <person name="Nusbaum C."/>
            <person name="Birren B."/>
        </authorList>
    </citation>
    <scope>NUCLEOTIDE SEQUENCE [LARGE SCALE GENOMIC DNA]</scope>
    <source>
        <strain evidence="1 2">ANC 3681</strain>
    </source>
</reference>
<evidence type="ECO:0000313" key="2">
    <source>
        <dbReference type="Proteomes" id="UP000018444"/>
    </source>
</evidence>
<sequence>MKMNLIAHESHFWELYQDFEHYYLSIAVDMSSVVSCWDLVLTSEEILQYEHRGRASIQELTKAMIDAAYKGDFSMMEARLAKPYERHAMQKAFKEWLAQSKTQEQSSF</sequence>
<evidence type="ECO:0000313" key="1">
    <source>
        <dbReference type="EMBL" id="ENV71653.1"/>
    </source>
</evidence>
<proteinExistence type="predicted"/>
<dbReference type="HOGENOM" id="CLU_173782_0_0_6"/>